<gene>
    <name evidence="6" type="ORF">KSW38_16070</name>
</gene>
<dbReference type="Proteomes" id="UP000824166">
    <property type="component" value="Unassembled WGS sequence"/>
</dbReference>
<evidence type="ECO:0000259" key="5">
    <source>
        <dbReference type="PROSITE" id="PS50977"/>
    </source>
</evidence>
<accession>A0ABS6I8Q1</accession>
<evidence type="ECO:0000313" key="6">
    <source>
        <dbReference type="EMBL" id="MBU8867805.1"/>
    </source>
</evidence>
<dbReference type="PROSITE" id="PS01081">
    <property type="entry name" value="HTH_TETR_1"/>
    <property type="match status" value="1"/>
</dbReference>
<dbReference type="RefSeq" id="WP_216925925.1">
    <property type="nucleotide sequence ID" value="NZ_JAHOPC010000010.1"/>
</dbReference>
<reference evidence="6 7" key="1">
    <citation type="submission" date="2021-06" db="EMBL/GenBank/DDBJ databases">
        <authorList>
            <person name="Jeong J.W."/>
        </authorList>
    </citation>
    <scope>NUCLEOTIDE SEQUENCE [LARGE SCALE GENOMIC DNA]</scope>
    <source>
        <strain evidence="6 7">MMS21-TAE1-1</strain>
    </source>
</reference>
<dbReference type="Pfam" id="PF00440">
    <property type="entry name" value="TetR_N"/>
    <property type="match status" value="1"/>
</dbReference>
<keyword evidence="7" id="KW-1185">Reference proteome</keyword>
<evidence type="ECO:0000256" key="1">
    <source>
        <dbReference type="ARBA" id="ARBA00023015"/>
    </source>
</evidence>
<organism evidence="6 7">
    <name type="scientific">Paenarthrobacter aromaticivorans</name>
    <dbReference type="NCBI Taxonomy" id="2849150"/>
    <lineage>
        <taxon>Bacteria</taxon>
        <taxon>Bacillati</taxon>
        <taxon>Actinomycetota</taxon>
        <taxon>Actinomycetes</taxon>
        <taxon>Micrococcales</taxon>
        <taxon>Micrococcaceae</taxon>
        <taxon>Paenarthrobacter</taxon>
    </lineage>
</organism>
<evidence type="ECO:0000313" key="7">
    <source>
        <dbReference type="Proteomes" id="UP000824166"/>
    </source>
</evidence>
<keyword evidence="2 4" id="KW-0238">DNA-binding</keyword>
<proteinExistence type="predicted"/>
<dbReference type="InterPro" id="IPR050109">
    <property type="entry name" value="HTH-type_TetR-like_transc_reg"/>
</dbReference>
<dbReference type="Pfam" id="PF17932">
    <property type="entry name" value="TetR_C_24"/>
    <property type="match status" value="1"/>
</dbReference>
<evidence type="ECO:0000256" key="2">
    <source>
        <dbReference type="ARBA" id="ARBA00023125"/>
    </source>
</evidence>
<evidence type="ECO:0000256" key="3">
    <source>
        <dbReference type="ARBA" id="ARBA00023163"/>
    </source>
</evidence>
<dbReference type="PROSITE" id="PS50977">
    <property type="entry name" value="HTH_TETR_2"/>
    <property type="match status" value="1"/>
</dbReference>
<keyword evidence="1" id="KW-0805">Transcription regulation</keyword>
<dbReference type="InterPro" id="IPR023772">
    <property type="entry name" value="DNA-bd_HTH_TetR-type_CS"/>
</dbReference>
<keyword evidence="3" id="KW-0804">Transcription</keyword>
<dbReference type="PANTHER" id="PTHR30055:SF234">
    <property type="entry name" value="HTH-TYPE TRANSCRIPTIONAL REGULATOR BETI"/>
    <property type="match status" value="1"/>
</dbReference>
<feature type="DNA-binding region" description="H-T-H motif" evidence="4">
    <location>
        <begin position="32"/>
        <end position="51"/>
    </location>
</feature>
<comment type="caution">
    <text evidence="6">The sequence shown here is derived from an EMBL/GenBank/DDBJ whole genome shotgun (WGS) entry which is preliminary data.</text>
</comment>
<dbReference type="InterPro" id="IPR001647">
    <property type="entry name" value="HTH_TetR"/>
</dbReference>
<sequence length="215" mass="23279">MPNASKPQSVSRERILEAASNRFIRSGYSGTTLGSIAAEIGITTPAIYWHFKSKEELFYAALEQVLISFVGYVRSSVDAKDPVSRLAQTVAAHVTWQLEQADIASAYAASVGMKPLLAGLGKEHQSKLSSIQREYMRELKATLAEGKRSGLLQYPDEGVAAYAIVTMCEYVHVWFNPGGLLTAEQAKGQMVRLALRSVGVEEGIAFEGFSGTGSL</sequence>
<dbReference type="PANTHER" id="PTHR30055">
    <property type="entry name" value="HTH-TYPE TRANSCRIPTIONAL REGULATOR RUTR"/>
    <property type="match status" value="1"/>
</dbReference>
<feature type="domain" description="HTH tetR-type" evidence="5">
    <location>
        <begin position="9"/>
        <end position="69"/>
    </location>
</feature>
<evidence type="ECO:0000256" key="4">
    <source>
        <dbReference type="PROSITE-ProRule" id="PRU00335"/>
    </source>
</evidence>
<dbReference type="EMBL" id="JAHOPC010000010">
    <property type="protein sequence ID" value="MBU8867805.1"/>
    <property type="molecule type" value="Genomic_DNA"/>
</dbReference>
<name>A0ABS6I8Q1_9MICC</name>
<protein>
    <submittedName>
        <fullName evidence="6">TetR/AcrR family transcriptional regulator</fullName>
    </submittedName>
</protein>
<dbReference type="InterPro" id="IPR041490">
    <property type="entry name" value="KstR2_TetR_C"/>
</dbReference>